<dbReference type="SMR" id="A0A1S4AD59"/>
<accession>A0A1S4AD59</accession>
<reference evidence="7" key="1">
    <citation type="submission" date="2025-08" db="UniProtKB">
        <authorList>
            <consortium name="RefSeq"/>
        </authorList>
    </citation>
    <scope>IDENTIFICATION</scope>
</reference>
<dbReference type="SUPFAM" id="SSF48371">
    <property type="entry name" value="ARM repeat"/>
    <property type="match status" value="1"/>
</dbReference>
<dbReference type="PANTHER" id="PTHR10527">
    <property type="entry name" value="IMPORTIN BETA"/>
    <property type="match status" value="1"/>
</dbReference>
<evidence type="ECO:0000256" key="5">
    <source>
        <dbReference type="ARBA" id="ARBA00022927"/>
    </source>
</evidence>
<evidence type="ECO:0000256" key="4">
    <source>
        <dbReference type="ARBA" id="ARBA00022737"/>
    </source>
</evidence>
<gene>
    <name evidence="7" type="primary">LOC107796300</name>
</gene>
<keyword evidence="2" id="KW-0813">Transport</keyword>
<keyword evidence="5" id="KW-0653">Protein transport</keyword>
<dbReference type="GO" id="GO:0006606">
    <property type="term" value="P:protein import into nucleus"/>
    <property type="evidence" value="ECO:0007669"/>
    <property type="project" value="InterPro"/>
</dbReference>
<dbReference type="RefSeq" id="XP_016474541.1">
    <property type="nucleotide sequence ID" value="XM_016619055.1"/>
</dbReference>
<evidence type="ECO:0000256" key="2">
    <source>
        <dbReference type="ARBA" id="ARBA00022448"/>
    </source>
</evidence>
<dbReference type="OrthoDB" id="1295529at2759"/>
<keyword evidence="6" id="KW-1133">Transmembrane helix</keyword>
<organism evidence="7">
    <name type="scientific">Nicotiana tabacum</name>
    <name type="common">Common tobacco</name>
    <dbReference type="NCBI Taxonomy" id="4097"/>
    <lineage>
        <taxon>Eukaryota</taxon>
        <taxon>Viridiplantae</taxon>
        <taxon>Streptophyta</taxon>
        <taxon>Embryophyta</taxon>
        <taxon>Tracheophyta</taxon>
        <taxon>Spermatophyta</taxon>
        <taxon>Magnoliopsida</taxon>
        <taxon>eudicotyledons</taxon>
        <taxon>Gunneridae</taxon>
        <taxon>Pentapetalae</taxon>
        <taxon>asterids</taxon>
        <taxon>lamiids</taxon>
        <taxon>Solanales</taxon>
        <taxon>Solanaceae</taxon>
        <taxon>Nicotianoideae</taxon>
        <taxon>Nicotianeae</taxon>
        <taxon>Nicotiana</taxon>
    </lineage>
</organism>
<dbReference type="InterPro" id="IPR016024">
    <property type="entry name" value="ARM-type_fold"/>
</dbReference>
<evidence type="ECO:0000313" key="7">
    <source>
        <dbReference type="RefSeq" id="XP_016474541.1"/>
    </source>
</evidence>
<keyword evidence="6" id="KW-0812">Transmembrane</keyword>
<dbReference type="PaxDb" id="4097-A0A1S4AD59"/>
<evidence type="ECO:0000256" key="1">
    <source>
        <dbReference type="ARBA" id="ARBA00004496"/>
    </source>
</evidence>
<name>A0A1S4AD59_TOBAC</name>
<dbReference type="InterPro" id="IPR040122">
    <property type="entry name" value="Importin_beta"/>
</dbReference>
<keyword evidence="4" id="KW-0677">Repeat</keyword>
<comment type="subcellular location">
    <subcellularLocation>
        <location evidence="1">Cytoplasm</location>
    </subcellularLocation>
</comment>
<evidence type="ECO:0000256" key="6">
    <source>
        <dbReference type="SAM" id="Phobius"/>
    </source>
</evidence>
<keyword evidence="6" id="KW-0472">Membrane</keyword>
<dbReference type="OMA" id="RCHEELW"/>
<feature type="transmembrane region" description="Helical" evidence="6">
    <location>
        <begin position="190"/>
        <end position="212"/>
    </location>
</feature>
<sequence>MKKVLEDKATVCITLSNCAAELKEDFYPWIPQVVSVLLPLLKFYSHNNVRKYAVGAMYPLLHSTKLAVENGIAQGESESYFKELSDYIILSVLEALHEEPMTEVCAFMLAELNNCMQISPPLLIEGQLRRIVDEVKHVITESSSRRRKLKERTQNQKTLMLRKVGTVVGTLIKIFKAGFLPFLFDELSPYLIPMWNALYGLALYAVYGGYVFKPFITEAISRINVVITHLRAHERENESVYCTAVLALSKICQFHLESIDSSAQVICSEEELATEETTNRMINILRYPQP</sequence>
<keyword evidence="3" id="KW-0963">Cytoplasm</keyword>
<dbReference type="STRING" id="4097.A0A1S4AD59"/>
<dbReference type="AlphaFoldDB" id="A0A1S4AD59"/>
<dbReference type="KEGG" id="nta:107796300"/>
<protein>
    <submittedName>
        <fullName evidence="7">Importin-5-like</fullName>
    </submittedName>
</protein>
<dbReference type="InterPro" id="IPR011989">
    <property type="entry name" value="ARM-like"/>
</dbReference>
<evidence type="ECO:0000256" key="3">
    <source>
        <dbReference type="ARBA" id="ARBA00022490"/>
    </source>
</evidence>
<dbReference type="Gene3D" id="1.25.10.10">
    <property type="entry name" value="Leucine-rich Repeat Variant"/>
    <property type="match status" value="1"/>
</dbReference>
<proteinExistence type="predicted"/>
<feature type="transmembrane region" description="Helical" evidence="6">
    <location>
        <begin position="164"/>
        <end position="184"/>
    </location>
</feature>
<dbReference type="GO" id="GO:0005737">
    <property type="term" value="C:cytoplasm"/>
    <property type="evidence" value="ECO:0007669"/>
    <property type="project" value="UniProtKB-SubCell"/>
</dbReference>